<feature type="transmembrane region" description="Helical" evidence="10">
    <location>
        <begin position="603"/>
        <end position="623"/>
    </location>
</feature>
<feature type="transmembrane region" description="Helical" evidence="10">
    <location>
        <begin position="1267"/>
        <end position="1288"/>
    </location>
</feature>
<dbReference type="CDD" id="cd03232">
    <property type="entry name" value="ABCG_PDR_domain2"/>
    <property type="match status" value="1"/>
</dbReference>
<evidence type="ECO:0000256" key="4">
    <source>
        <dbReference type="ARBA" id="ARBA00022692"/>
    </source>
</evidence>
<keyword evidence="13" id="KW-1185">Reference proteome</keyword>
<dbReference type="InterPro" id="IPR034001">
    <property type="entry name" value="ABCG_PDR_1"/>
</dbReference>
<dbReference type="InterPro" id="IPR027417">
    <property type="entry name" value="P-loop_NTPase"/>
</dbReference>
<feature type="domain" description="ABC transporter" evidence="11">
    <location>
        <begin position="133"/>
        <end position="383"/>
    </location>
</feature>
<dbReference type="PROSITE" id="PS50893">
    <property type="entry name" value="ABC_TRANSPORTER_2"/>
    <property type="match status" value="2"/>
</dbReference>
<sequence length="1446" mass="161238">MRVSDTSIRDNQGGSKSNSLHTPRGSASDVEKHAEDDRTADLRDLARIASQQHNGLPRDSSSAKQSRSSIDGLDPGSSEFDLRTWFQFIVSAARSRGLSQPRTGVAFRNLSVYGSGSTLQFQHTVASSVPAALATSGLAGSRHHRRPILQNMTGSVDGGELLLVLGRPGSGCSTLLKTITGETQGLEIDDESVIDYKGVPQKTMVRHFQGEVLYNQEVDRHFPHLTVGQTLEMAANFRAPAEPWNGMSRQEWAKYITKVVMAVFGLSHTYNTKVGNDFIRGVSGGERKRVSIAEMAIAGSSIAAWDNSTRGLDSATALEFVKALRTYATIANTSHIAALYQASQAIYELFDKVTVLYEGRQIFFGPTKRAQSYFEEMGWLCPPRQTTADFLTAVTNPTERRPREGMENQLPRTAEEFQRYWLDSADFSALCKDVEQARSATADETLTGLEAWKHSRQTAHTDSSSPFMIPVTTQIMLNTKRAYLRVWQDMASTVTTCVAQVIQALIVGSIFYGTKDATQGFRSKGAALVYATILNAMVAIAEIQSLYDQRPIVEKHKSYAFYRPFTEAVAGIIADVPVKFVIAIVFNTIFYFLVNLRREASQFFIYILVSYITILVMSAMFRLIAASTKTVSQALAIAGVAFLVIELYTGFIIPIPYMTDWFKWLHWLNPVFYAFETVLANEFHGRNFTCSEVVPAYNNLQGTEFICNSPGAIPGRWTVLGDDFMSSNYKYSYSHVWRNFGILWAFLLFFMAGYFAATEYISSSSSKAESLVFRRGHLPDELKGMDDPESQEKGLRPQVSASNHDESFIPPQTSIFAWKDVVYDIKIKQEERRLLDHVAGWVKPGTLTALMGASGAGKTTLLDVLAQRVSFGVITGSMLVDGRPLDPSFQRKTGYVQQQDLHLGTATVRESLRFSAMLRQPRSVPVEEKYAYVENVIKTLGMESYAEAVVGQPGEGLNVEQRKRLTIGVELAAKPDLLLFLDEPTSGLDSQSSWEIGALLRKLASGGQAVLCTIHQPSAVLFQQFDRLLFLAPGGRTVYFGEIGPNSETMLGYFEAHGARKCDPKENPAEYMLEVVGAGPKGSAVNDWPEVWKRSAESKAVQQEIEVLLQGNDVRTDPVNTASQTEFAMPFWSQLYHVTRRVFQQYWRTPAYIWSKIALGTMSGLFIGFSFFDADHSIRGTEGVIFSVFTVSSILATLAQQVFPMFVSQRALYEVRERPAKAYSWKAFLIANVIVEVPYQIFTGILVYACFYYAVDGVNSSDRQVLVLLYIIEFFIYASSFAHLVIAVMPDAESASHVDVLLFSLILAFNGVLQPPNALPGFWKFMWRVSPLTYWISGIVATVTHSRTIECSQPELAIFDPPAGQTCGQYLTPYLQQSPGQLVNPNATAGCEYCSYTVADQYVSAFHVDWDDRWRNFGLIWAYIGFNIAMATILYYVFRVKKWRRG</sequence>
<keyword evidence="6" id="KW-0067">ATP-binding</keyword>
<feature type="transmembrane region" description="Helical" evidence="10">
    <location>
        <begin position="568"/>
        <end position="591"/>
    </location>
</feature>
<feature type="region of interest" description="Disordered" evidence="9">
    <location>
        <begin position="780"/>
        <end position="806"/>
    </location>
</feature>
<evidence type="ECO:0000313" key="13">
    <source>
        <dbReference type="Proteomes" id="UP000774617"/>
    </source>
</evidence>
<dbReference type="SUPFAM" id="SSF52540">
    <property type="entry name" value="P-loop containing nucleoside triphosphate hydrolases"/>
    <property type="match status" value="2"/>
</dbReference>
<dbReference type="SMART" id="SM00382">
    <property type="entry name" value="AAA"/>
    <property type="match status" value="2"/>
</dbReference>
<dbReference type="Pfam" id="PF01061">
    <property type="entry name" value="ABC2_membrane"/>
    <property type="match status" value="2"/>
</dbReference>
<protein>
    <submittedName>
        <fullName evidence="12">ABC multidrug transporter</fullName>
    </submittedName>
</protein>
<feature type="compositionally biased region" description="Polar residues" evidence="9">
    <location>
        <begin position="1"/>
        <end position="21"/>
    </location>
</feature>
<dbReference type="Gene3D" id="3.40.50.300">
    <property type="entry name" value="P-loop containing nucleotide triphosphate hydrolases"/>
    <property type="match status" value="2"/>
</dbReference>
<dbReference type="InterPro" id="IPR003439">
    <property type="entry name" value="ABC_transporter-like_ATP-bd"/>
</dbReference>
<evidence type="ECO:0000256" key="5">
    <source>
        <dbReference type="ARBA" id="ARBA00022741"/>
    </source>
</evidence>
<dbReference type="PANTHER" id="PTHR19241">
    <property type="entry name" value="ATP-BINDING CASSETTE TRANSPORTER"/>
    <property type="match status" value="1"/>
</dbReference>
<feature type="transmembrane region" description="Helical" evidence="10">
    <location>
        <begin position="1184"/>
        <end position="1207"/>
    </location>
</feature>
<feature type="compositionally biased region" description="Basic and acidic residues" evidence="9">
    <location>
        <begin position="29"/>
        <end position="46"/>
    </location>
</feature>
<feature type="domain" description="ABC transporter" evidence="11">
    <location>
        <begin position="816"/>
        <end position="1059"/>
    </location>
</feature>
<comment type="caution">
    <text evidence="12">The sequence shown here is derived from an EMBL/GenBank/DDBJ whole genome shotgun (WGS) entry which is preliminary data.</text>
</comment>
<evidence type="ECO:0000256" key="6">
    <source>
        <dbReference type="ARBA" id="ARBA00022840"/>
    </source>
</evidence>
<feature type="transmembrane region" description="Helical" evidence="10">
    <location>
        <begin position="736"/>
        <end position="757"/>
    </location>
</feature>
<reference evidence="12 13" key="1">
    <citation type="journal article" date="2021" name="Nat. Commun.">
        <title>Genetic determinants of endophytism in the Arabidopsis root mycobiome.</title>
        <authorList>
            <person name="Mesny F."/>
            <person name="Miyauchi S."/>
            <person name="Thiergart T."/>
            <person name="Pickel B."/>
            <person name="Atanasova L."/>
            <person name="Karlsson M."/>
            <person name="Huettel B."/>
            <person name="Barry K.W."/>
            <person name="Haridas S."/>
            <person name="Chen C."/>
            <person name="Bauer D."/>
            <person name="Andreopoulos W."/>
            <person name="Pangilinan J."/>
            <person name="LaButti K."/>
            <person name="Riley R."/>
            <person name="Lipzen A."/>
            <person name="Clum A."/>
            <person name="Drula E."/>
            <person name="Henrissat B."/>
            <person name="Kohler A."/>
            <person name="Grigoriev I.V."/>
            <person name="Martin F.M."/>
            <person name="Hacquard S."/>
        </authorList>
    </citation>
    <scope>NUCLEOTIDE SEQUENCE [LARGE SCALE GENOMIC DNA]</scope>
    <source>
        <strain evidence="12 13">MPI-SDFR-AT-0080</strain>
    </source>
</reference>
<dbReference type="Proteomes" id="UP000774617">
    <property type="component" value="Unassembled WGS sequence"/>
</dbReference>
<dbReference type="EMBL" id="JAGTJR010000101">
    <property type="protein sequence ID" value="KAH7010936.1"/>
    <property type="molecule type" value="Genomic_DNA"/>
</dbReference>
<keyword evidence="8 10" id="KW-0472">Membrane</keyword>
<keyword evidence="4 10" id="KW-0812">Transmembrane</keyword>
<feature type="transmembrane region" description="Helical" evidence="10">
    <location>
        <begin position="1151"/>
        <end position="1172"/>
    </location>
</feature>
<keyword evidence="3" id="KW-0813">Transport</keyword>
<organism evidence="12 13">
    <name type="scientific">Macrophomina phaseolina</name>
    <dbReference type="NCBI Taxonomy" id="35725"/>
    <lineage>
        <taxon>Eukaryota</taxon>
        <taxon>Fungi</taxon>
        <taxon>Dikarya</taxon>
        <taxon>Ascomycota</taxon>
        <taxon>Pezizomycotina</taxon>
        <taxon>Dothideomycetes</taxon>
        <taxon>Dothideomycetes incertae sedis</taxon>
        <taxon>Botryosphaeriales</taxon>
        <taxon>Botryosphaeriaceae</taxon>
        <taxon>Macrophomina</taxon>
    </lineage>
</organism>
<dbReference type="InterPro" id="IPR010929">
    <property type="entry name" value="PDR_CDR_ABC"/>
</dbReference>
<name>A0ABQ8FQ78_9PEZI</name>
<dbReference type="InterPro" id="IPR029481">
    <property type="entry name" value="ABC_trans_N"/>
</dbReference>
<dbReference type="InterPro" id="IPR003593">
    <property type="entry name" value="AAA+_ATPase"/>
</dbReference>
<evidence type="ECO:0000256" key="1">
    <source>
        <dbReference type="ARBA" id="ARBA00004141"/>
    </source>
</evidence>
<feature type="compositionally biased region" description="Basic and acidic residues" evidence="9">
    <location>
        <begin position="780"/>
        <end position="795"/>
    </location>
</feature>
<feature type="transmembrane region" description="Helical" evidence="10">
    <location>
        <begin position="635"/>
        <end position="657"/>
    </location>
</feature>
<dbReference type="Pfam" id="PF06422">
    <property type="entry name" value="PDR_CDR"/>
    <property type="match status" value="1"/>
</dbReference>
<proteinExistence type="inferred from homology"/>
<dbReference type="InterPro" id="IPR013525">
    <property type="entry name" value="ABC2_TM"/>
</dbReference>
<keyword evidence="5" id="KW-0547">Nucleotide-binding</keyword>
<comment type="similarity">
    <text evidence="2">Belongs to the ABC transporter superfamily. ABCG family. PDR (TC 3.A.1.205) subfamily.</text>
</comment>
<evidence type="ECO:0000256" key="3">
    <source>
        <dbReference type="ARBA" id="ARBA00022448"/>
    </source>
</evidence>
<keyword evidence="7 10" id="KW-1133">Transmembrane helix</keyword>
<evidence type="ECO:0000256" key="8">
    <source>
        <dbReference type="ARBA" id="ARBA00023136"/>
    </source>
</evidence>
<evidence type="ECO:0000313" key="12">
    <source>
        <dbReference type="EMBL" id="KAH7010936.1"/>
    </source>
</evidence>
<dbReference type="PROSITE" id="PS00211">
    <property type="entry name" value="ABC_TRANSPORTER_1"/>
    <property type="match status" value="1"/>
</dbReference>
<dbReference type="Pfam" id="PF14510">
    <property type="entry name" value="ABC_trans_N"/>
    <property type="match status" value="1"/>
</dbReference>
<evidence type="ECO:0000256" key="2">
    <source>
        <dbReference type="ARBA" id="ARBA00006012"/>
    </source>
</evidence>
<feature type="transmembrane region" description="Helical" evidence="10">
    <location>
        <begin position="1228"/>
        <end position="1255"/>
    </location>
</feature>
<dbReference type="InterPro" id="IPR034003">
    <property type="entry name" value="ABCG_PDR_2"/>
</dbReference>
<comment type="subcellular location">
    <subcellularLocation>
        <location evidence="1">Membrane</location>
        <topology evidence="1">Multi-pass membrane protein</topology>
    </subcellularLocation>
</comment>
<feature type="transmembrane region" description="Helical" evidence="10">
    <location>
        <begin position="525"/>
        <end position="547"/>
    </location>
</feature>
<accession>A0ABQ8FQ78</accession>
<feature type="transmembrane region" description="Helical" evidence="10">
    <location>
        <begin position="1420"/>
        <end position="1438"/>
    </location>
</feature>
<dbReference type="Pfam" id="PF00005">
    <property type="entry name" value="ABC_tran"/>
    <property type="match status" value="2"/>
</dbReference>
<feature type="region of interest" description="Disordered" evidence="9">
    <location>
        <begin position="1"/>
        <end position="75"/>
    </location>
</feature>
<dbReference type="InterPro" id="IPR017871">
    <property type="entry name" value="ABC_transporter-like_CS"/>
</dbReference>
<evidence type="ECO:0000259" key="11">
    <source>
        <dbReference type="PROSITE" id="PS50893"/>
    </source>
</evidence>
<evidence type="ECO:0000256" key="7">
    <source>
        <dbReference type="ARBA" id="ARBA00022989"/>
    </source>
</evidence>
<dbReference type="InterPro" id="IPR043926">
    <property type="entry name" value="ABCG_dom"/>
</dbReference>
<feature type="transmembrane region" description="Helical" evidence="10">
    <location>
        <begin position="490"/>
        <end position="513"/>
    </location>
</feature>
<evidence type="ECO:0000256" key="9">
    <source>
        <dbReference type="SAM" id="MobiDB-lite"/>
    </source>
</evidence>
<gene>
    <name evidence="12" type="ORF">B0J12DRAFT_751332</name>
</gene>
<feature type="compositionally biased region" description="Low complexity" evidence="9">
    <location>
        <begin position="60"/>
        <end position="69"/>
    </location>
</feature>
<dbReference type="CDD" id="cd03233">
    <property type="entry name" value="ABCG_PDR_domain1"/>
    <property type="match status" value="1"/>
</dbReference>
<dbReference type="Pfam" id="PF19055">
    <property type="entry name" value="ABC2_membrane_7"/>
    <property type="match status" value="1"/>
</dbReference>
<evidence type="ECO:0000256" key="10">
    <source>
        <dbReference type="SAM" id="Phobius"/>
    </source>
</evidence>